<dbReference type="EMBL" id="MRBO01000731">
    <property type="protein sequence ID" value="KAB2582113.1"/>
    <property type="molecule type" value="Genomic_DNA"/>
</dbReference>
<evidence type="ECO:0000256" key="1">
    <source>
        <dbReference type="SAM" id="MobiDB-lite"/>
    </source>
</evidence>
<comment type="caution">
    <text evidence="2">The sequence shown here is derived from an EMBL/GenBank/DDBJ whole genome shotgun (WGS) entry which is preliminary data.</text>
</comment>
<protein>
    <submittedName>
        <fullName evidence="2">Uncharacterized protein</fullName>
    </submittedName>
</protein>
<name>A0A0C3ABR9_RHOER</name>
<feature type="region of interest" description="Disordered" evidence="1">
    <location>
        <begin position="116"/>
        <end position="181"/>
    </location>
</feature>
<gene>
    <name evidence="2" type="ORF">BS297_27215</name>
</gene>
<proteinExistence type="predicted"/>
<reference evidence="2 3" key="1">
    <citation type="journal article" date="2017" name="Poromechanics V (2013)">
        <title>Genomic Characterization of the Arsenic-Tolerant Actinobacterium, &lt;i&gt;Rhodococcus erythropolis&lt;/i&gt; S43.</title>
        <authorList>
            <person name="Retamal-Morales G."/>
            <person name="Mehnert M."/>
            <person name="Schwabe R."/>
            <person name="Tischler D."/>
            <person name="Schloemann M."/>
            <person name="Levican G.J."/>
        </authorList>
    </citation>
    <scope>NUCLEOTIDE SEQUENCE [LARGE SCALE GENOMIC DNA]</scope>
    <source>
        <strain evidence="2 3">S43</strain>
    </source>
</reference>
<dbReference type="Gene3D" id="3.50.50.60">
    <property type="entry name" value="FAD/NAD(P)-binding domain"/>
    <property type="match status" value="1"/>
</dbReference>
<dbReference type="Proteomes" id="UP000325576">
    <property type="component" value="Unassembled WGS sequence"/>
</dbReference>
<accession>A0A0C3ABR9</accession>
<dbReference type="AlphaFoldDB" id="A0A0C3ABR9"/>
<evidence type="ECO:0000313" key="3">
    <source>
        <dbReference type="Proteomes" id="UP000325576"/>
    </source>
</evidence>
<organism evidence="2 3">
    <name type="scientific">Rhodococcus erythropolis</name>
    <name type="common">Arthrobacter picolinophilus</name>
    <dbReference type="NCBI Taxonomy" id="1833"/>
    <lineage>
        <taxon>Bacteria</taxon>
        <taxon>Bacillati</taxon>
        <taxon>Actinomycetota</taxon>
        <taxon>Actinomycetes</taxon>
        <taxon>Mycobacteriales</taxon>
        <taxon>Nocardiaceae</taxon>
        <taxon>Rhodococcus</taxon>
        <taxon>Rhodococcus erythropolis group</taxon>
    </lineage>
</organism>
<dbReference type="InterPro" id="IPR036188">
    <property type="entry name" value="FAD/NAD-bd_sf"/>
</dbReference>
<sequence>MSVGRWFQYRAWVIRGWKHAMYYNVDLVDVASTPIERIRPDGVQVNGQVRPVDVIVFSLTDTWAAGPLIYLGLAAHGFSNMFSITGLSREGGTKNTLHLLAIKQVRIPMVLPRVECTSSRTTQKELAMTQRDRLDPESRGPLGIGKRRRDRSALPEDLGRTNFRPPHSATSVPDTGDRPHV</sequence>
<evidence type="ECO:0000313" key="2">
    <source>
        <dbReference type="EMBL" id="KAB2582113.1"/>
    </source>
</evidence>